<dbReference type="InterPro" id="IPR014942">
    <property type="entry name" value="AbiEii"/>
</dbReference>
<dbReference type="Proteomes" id="UP000308430">
    <property type="component" value="Unassembled WGS sequence"/>
</dbReference>
<keyword evidence="1" id="KW-0808">Transferase</keyword>
<dbReference type="RefSeq" id="WP_136348560.1">
    <property type="nucleotide sequence ID" value="NZ_SSOC01000004.1"/>
</dbReference>
<protein>
    <submittedName>
        <fullName evidence="1">Nucleotidyl transferase AbiEii/AbiGii toxin family protein</fullName>
    </submittedName>
</protein>
<dbReference type="OrthoDB" id="9808443at2"/>
<dbReference type="EMBL" id="SSOC01000004">
    <property type="protein sequence ID" value="THF64861.1"/>
    <property type="molecule type" value="Genomic_DNA"/>
</dbReference>
<dbReference type="AlphaFoldDB" id="A0A4S4AZS3"/>
<accession>A0A4S4AZS3</accession>
<sequence>MSRSNLPASIRARLKRRADATRQDFNLTLTHYGLERLLYRLSVSPYADRYLLKGALLFSLWYDHPHRPTRDADLLGFGPDDVDTAVTTFREISQIAVEDGIVFDPASVAGAVIRKEAGYGGVRVDLRATLDGARIALQIDIGFGDAVTPAPEPIRYPVLLDDLPVPQLRAYPKFTVVAEKLHAICLLGMANSRMKDYFDLWVLLTEEVFAPDELRRAVQATFARRKLAMPIDLPVGLSDAFAQDPAKQRQWTAFLKKNGLKPLELNDVVARLRSAFLVLRSA</sequence>
<proteinExistence type="predicted"/>
<evidence type="ECO:0000313" key="1">
    <source>
        <dbReference type="EMBL" id="THF64861.1"/>
    </source>
</evidence>
<reference evidence="1 2" key="1">
    <citation type="submission" date="2019-04" db="EMBL/GenBank/DDBJ databases">
        <title>Azoarcus nasutitermitis sp. nov. isolated from termite nest.</title>
        <authorList>
            <person name="Lin S.-Y."/>
            <person name="Hameed A."/>
            <person name="Hsu Y.-H."/>
            <person name="Young C.-C."/>
        </authorList>
    </citation>
    <scope>NUCLEOTIDE SEQUENCE [LARGE SCALE GENOMIC DNA]</scope>
    <source>
        <strain evidence="1 2">CC-YHH838</strain>
    </source>
</reference>
<comment type="caution">
    <text evidence="1">The sequence shown here is derived from an EMBL/GenBank/DDBJ whole genome shotgun (WGS) entry which is preliminary data.</text>
</comment>
<organism evidence="1 2">
    <name type="scientific">Pseudothauera nasutitermitis</name>
    <dbReference type="NCBI Taxonomy" id="2565930"/>
    <lineage>
        <taxon>Bacteria</taxon>
        <taxon>Pseudomonadati</taxon>
        <taxon>Pseudomonadota</taxon>
        <taxon>Betaproteobacteria</taxon>
        <taxon>Rhodocyclales</taxon>
        <taxon>Zoogloeaceae</taxon>
        <taxon>Pseudothauera</taxon>
    </lineage>
</organism>
<dbReference type="Pfam" id="PF08843">
    <property type="entry name" value="AbiEii"/>
    <property type="match status" value="1"/>
</dbReference>
<dbReference type="GO" id="GO:0016740">
    <property type="term" value="F:transferase activity"/>
    <property type="evidence" value="ECO:0007669"/>
    <property type="project" value="UniProtKB-KW"/>
</dbReference>
<evidence type="ECO:0000313" key="2">
    <source>
        <dbReference type="Proteomes" id="UP000308430"/>
    </source>
</evidence>
<gene>
    <name evidence="1" type="ORF">E6C76_12560</name>
</gene>
<keyword evidence="2" id="KW-1185">Reference proteome</keyword>
<name>A0A4S4AZS3_9RHOO</name>